<accession>A0A5C8ZBM0</accession>
<evidence type="ECO:0000256" key="2">
    <source>
        <dbReference type="ARBA" id="ARBA00008420"/>
    </source>
</evidence>
<sequence>MVNACLFFYGKSGSGKSFAGDLLAELLGWQLYHADQDITPEMQTALANQQPFTNAMRDQFFYNVGEKIQQLNSQHHRLIVTQGAYKQKHRDYLKSKLPQLYLVQVNCPDEQIMQRIEQRKSGISLASAKALLADFEASVQGDYVLENGGSRQQLIASMVHMAEQMPELFSTEELATLTQAAKVAQG</sequence>
<evidence type="ECO:0000313" key="10">
    <source>
        <dbReference type="Proteomes" id="UP000321764"/>
    </source>
</evidence>
<comment type="pathway">
    <text evidence="1">Carbohydrate acid metabolism.</text>
</comment>
<dbReference type="PANTHER" id="PTHR43442:SF3">
    <property type="entry name" value="GLUCONOKINASE-RELATED"/>
    <property type="match status" value="1"/>
</dbReference>
<dbReference type="InterPro" id="IPR027417">
    <property type="entry name" value="P-loop_NTPase"/>
</dbReference>
<keyword evidence="4" id="KW-0808">Transferase</keyword>
<dbReference type="Gene3D" id="3.40.50.300">
    <property type="entry name" value="P-loop containing nucleotide triphosphate hydrolases"/>
    <property type="match status" value="1"/>
</dbReference>
<dbReference type="AlphaFoldDB" id="A0A5C8ZBM0"/>
<organism evidence="9 10">
    <name type="scientific">Reinekea thalattae</name>
    <dbReference type="NCBI Taxonomy" id="2593301"/>
    <lineage>
        <taxon>Bacteria</taxon>
        <taxon>Pseudomonadati</taxon>
        <taxon>Pseudomonadota</taxon>
        <taxon>Gammaproteobacteria</taxon>
        <taxon>Oceanospirillales</taxon>
        <taxon>Saccharospirillaceae</taxon>
        <taxon>Reinekea</taxon>
    </lineage>
</organism>
<dbReference type="EC" id="2.7.1.12" evidence="3"/>
<keyword evidence="6" id="KW-0418">Kinase</keyword>
<dbReference type="InterPro" id="IPR006001">
    <property type="entry name" value="Therm_gnt_kin"/>
</dbReference>
<dbReference type="SUPFAM" id="SSF52540">
    <property type="entry name" value="P-loop containing nucleoside triphosphate hydrolases"/>
    <property type="match status" value="1"/>
</dbReference>
<evidence type="ECO:0000256" key="4">
    <source>
        <dbReference type="ARBA" id="ARBA00022679"/>
    </source>
</evidence>
<dbReference type="GO" id="GO:0005524">
    <property type="term" value="F:ATP binding"/>
    <property type="evidence" value="ECO:0007669"/>
    <property type="project" value="UniProtKB-KW"/>
</dbReference>
<proteinExistence type="inferred from homology"/>
<dbReference type="OrthoDB" id="5646444at2"/>
<evidence type="ECO:0000256" key="1">
    <source>
        <dbReference type="ARBA" id="ARBA00004761"/>
    </source>
</evidence>
<evidence type="ECO:0000256" key="8">
    <source>
        <dbReference type="ARBA" id="ARBA00048090"/>
    </source>
</evidence>
<dbReference type="GO" id="GO:0005975">
    <property type="term" value="P:carbohydrate metabolic process"/>
    <property type="evidence" value="ECO:0007669"/>
    <property type="project" value="InterPro"/>
</dbReference>
<dbReference type="GO" id="GO:0005737">
    <property type="term" value="C:cytoplasm"/>
    <property type="evidence" value="ECO:0007669"/>
    <property type="project" value="TreeGrafter"/>
</dbReference>
<name>A0A5C8ZBM0_9GAMM</name>
<dbReference type="EMBL" id="VKAD01000001">
    <property type="protein sequence ID" value="TXR54553.1"/>
    <property type="molecule type" value="Genomic_DNA"/>
</dbReference>
<dbReference type="GO" id="GO:0046316">
    <property type="term" value="F:gluconokinase activity"/>
    <property type="evidence" value="ECO:0007669"/>
    <property type="project" value="UniProtKB-EC"/>
</dbReference>
<dbReference type="Proteomes" id="UP000321764">
    <property type="component" value="Unassembled WGS sequence"/>
</dbReference>
<evidence type="ECO:0000256" key="3">
    <source>
        <dbReference type="ARBA" id="ARBA00012054"/>
    </source>
</evidence>
<evidence type="ECO:0000313" key="9">
    <source>
        <dbReference type="EMBL" id="TXR54553.1"/>
    </source>
</evidence>
<evidence type="ECO:0000256" key="7">
    <source>
        <dbReference type="ARBA" id="ARBA00022840"/>
    </source>
</evidence>
<evidence type="ECO:0000256" key="5">
    <source>
        <dbReference type="ARBA" id="ARBA00022741"/>
    </source>
</evidence>
<keyword evidence="5" id="KW-0547">Nucleotide-binding</keyword>
<protein>
    <recommendedName>
        <fullName evidence="3">gluconokinase</fullName>
        <ecNumber evidence="3">2.7.1.12</ecNumber>
    </recommendedName>
</protein>
<dbReference type="Pfam" id="PF13238">
    <property type="entry name" value="AAA_18"/>
    <property type="match status" value="1"/>
</dbReference>
<gene>
    <name evidence="9" type="ORF">FME95_08460</name>
</gene>
<keyword evidence="7" id="KW-0067">ATP-binding</keyword>
<reference evidence="9 10" key="1">
    <citation type="submission" date="2019-07" db="EMBL/GenBank/DDBJ databases">
        <title>Reinekea sp. strain SSH23 genome sequencing and assembly.</title>
        <authorList>
            <person name="Kim I."/>
        </authorList>
    </citation>
    <scope>NUCLEOTIDE SEQUENCE [LARGE SCALE GENOMIC DNA]</scope>
    <source>
        <strain evidence="9 10">SSH23</strain>
    </source>
</reference>
<evidence type="ECO:0000256" key="6">
    <source>
        <dbReference type="ARBA" id="ARBA00022777"/>
    </source>
</evidence>
<dbReference type="PANTHER" id="PTHR43442">
    <property type="entry name" value="GLUCONOKINASE-RELATED"/>
    <property type="match status" value="1"/>
</dbReference>
<keyword evidence="10" id="KW-1185">Reference proteome</keyword>
<comment type="caution">
    <text evidence="9">The sequence shown here is derived from an EMBL/GenBank/DDBJ whole genome shotgun (WGS) entry which is preliminary data.</text>
</comment>
<comment type="similarity">
    <text evidence="2">Belongs to the gluconokinase GntK/GntV family.</text>
</comment>
<comment type="catalytic activity">
    <reaction evidence="8">
        <text>D-gluconate + ATP = 6-phospho-D-gluconate + ADP + H(+)</text>
        <dbReference type="Rhea" id="RHEA:19433"/>
        <dbReference type="ChEBI" id="CHEBI:15378"/>
        <dbReference type="ChEBI" id="CHEBI:18391"/>
        <dbReference type="ChEBI" id="CHEBI:30616"/>
        <dbReference type="ChEBI" id="CHEBI:58759"/>
        <dbReference type="ChEBI" id="CHEBI:456216"/>
        <dbReference type="EC" id="2.7.1.12"/>
    </reaction>
</comment>